<comment type="caution">
    <text evidence="2">The sequence shown here is derived from an EMBL/GenBank/DDBJ whole genome shotgun (WGS) entry which is preliminary data.</text>
</comment>
<feature type="chain" id="PRO_5027115341" description="PEP-CTERM sorting domain-containing protein" evidence="1">
    <location>
        <begin position="26"/>
        <end position="217"/>
    </location>
</feature>
<evidence type="ECO:0008006" key="4">
    <source>
        <dbReference type="Google" id="ProtNLM"/>
    </source>
</evidence>
<dbReference type="AlphaFoldDB" id="A0A6N9TPG4"/>
<feature type="signal peptide" evidence="1">
    <location>
        <begin position="1"/>
        <end position="25"/>
    </location>
</feature>
<evidence type="ECO:0000313" key="2">
    <source>
        <dbReference type="EMBL" id="NDW16548.1"/>
    </source>
</evidence>
<dbReference type="RefSeq" id="WP_163107154.1">
    <property type="nucleotide sequence ID" value="NZ_JAAAWO010000010.1"/>
</dbReference>
<organism evidence="2 3">
    <name type="scientific">Alteromonas genovensis</name>
    <dbReference type="NCBI Taxonomy" id="471225"/>
    <lineage>
        <taxon>Bacteria</taxon>
        <taxon>Pseudomonadati</taxon>
        <taxon>Pseudomonadota</taxon>
        <taxon>Gammaproteobacteria</taxon>
        <taxon>Alteromonadales</taxon>
        <taxon>Alteromonadaceae</taxon>
        <taxon>Alteromonas/Salinimonas group</taxon>
        <taxon>Alteromonas</taxon>
    </lineage>
</organism>
<gene>
    <name evidence="2" type="ORF">GTQ48_13600</name>
</gene>
<proteinExistence type="predicted"/>
<sequence length="217" mass="23647">MLNKIKKSVYALTVIALSASFSVNANLISFGNTIVNNPENFEGFDRSGATSIAVTDEFSSNGITFNAISGNRGPTANINGSCNVGGLTGSAWLMIGVFPSCSVDNEVNIVDMIFDATVTELSFLFRTNNAANYLYETFLGQTQQAQLNISRNTVGSATQFLFSGEFDRIRFTELTNSTWFWVDDVRWNATAVKAPETLLLFSLGLCAIVSLRRMKAI</sequence>
<dbReference type="Proteomes" id="UP000471381">
    <property type="component" value="Unassembled WGS sequence"/>
</dbReference>
<accession>A0A6N9TPG4</accession>
<keyword evidence="1" id="KW-0732">Signal</keyword>
<keyword evidence="3" id="KW-1185">Reference proteome</keyword>
<dbReference type="EMBL" id="JAAAWO010000010">
    <property type="protein sequence ID" value="NDW16548.1"/>
    <property type="molecule type" value="Genomic_DNA"/>
</dbReference>
<reference evidence="2 3" key="1">
    <citation type="submission" date="2020-01" db="EMBL/GenBank/DDBJ databases">
        <title>Genomes of bacteria type strains.</title>
        <authorList>
            <person name="Chen J."/>
            <person name="Zhu S."/>
            <person name="Yang J."/>
        </authorList>
    </citation>
    <scope>NUCLEOTIDE SEQUENCE [LARGE SCALE GENOMIC DNA]</scope>
    <source>
        <strain evidence="2 3">LMG 24078</strain>
    </source>
</reference>
<protein>
    <recommendedName>
        <fullName evidence="4">PEP-CTERM sorting domain-containing protein</fullName>
    </recommendedName>
</protein>
<evidence type="ECO:0000313" key="3">
    <source>
        <dbReference type="Proteomes" id="UP000471381"/>
    </source>
</evidence>
<evidence type="ECO:0000256" key="1">
    <source>
        <dbReference type="SAM" id="SignalP"/>
    </source>
</evidence>
<name>A0A6N9TPG4_9ALTE</name>